<reference evidence="4 5" key="1">
    <citation type="journal article" date="2006" name="Nature">
        <title>Global trends of whole-genome duplications revealed by the ciliate Paramecium tetraurelia.</title>
        <authorList>
            <consortium name="Genoscope"/>
            <person name="Aury J.-M."/>
            <person name="Jaillon O."/>
            <person name="Duret L."/>
            <person name="Noel B."/>
            <person name="Jubin C."/>
            <person name="Porcel B.M."/>
            <person name="Segurens B."/>
            <person name="Daubin V."/>
            <person name="Anthouard V."/>
            <person name="Aiach N."/>
            <person name="Arnaiz O."/>
            <person name="Billaut A."/>
            <person name="Beisson J."/>
            <person name="Blanc I."/>
            <person name="Bouhouche K."/>
            <person name="Camara F."/>
            <person name="Duharcourt S."/>
            <person name="Guigo R."/>
            <person name="Gogendeau D."/>
            <person name="Katinka M."/>
            <person name="Keller A.-M."/>
            <person name="Kissmehl R."/>
            <person name="Klotz C."/>
            <person name="Koll F."/>
            <person name="Le Moue A."/>
            <person name="Lepere C."/>
            <person name="Malinsky S."/>
            <person name="Nowacki M."/>
            <person name="Nowak J.K."/>
            <person name="Plattner H."/>
            <person name="Poulain J."/>
            <person name="Ruiz F."/>
            <person name="Serrano V."/>
            <person name="Zagulski M."/>
            <person name="Dessen P."/>
            <person name="Betermier M."/>
            <person name="Weissenbach J."/>
            <person name="Scarpelli C."/>
            <person name="Schachter V."/>
            <person name="Sperling L."/>
            <person name="Meyer E."/>
            <person name="Cohen J."/>
            <person name="Wincker P."/>
        </authorList>
    </citation>
    <scope>NUCLEOTIDE SEQUENCE [LARGE SCALE GENOMIC DNA]</scope>
    <source>
        <strain evidence="4 5">Stock d4-2</strain>
    </source>
</reference>
<feature type="domain" description="PSI" evidence="3">
    <location>
        <begin position="70"/>
        <end position="111"/>
    </location>
</feature>
<dbReference type="InParanoid" id="A0C280"/>
<keyword evidence="1" id="KW-0325">Glycoprotein</keyword>
<keyword evidence="2" id="KW-0732">Signal</keyword>
<evidence type="ECO:0000259" key="3">
    <source>
        <dbReference type="SMART" id="SM00423"/>
    </source>
</evidence>
<feature type="domain" description="PSI" evidence="3">
    <location>
        <begin position="129"/>
        <end position="180"/>
    </location>
</feature>
<feature type="domain" description="PSI" evidence="3">
    <location>
        <begin position="200"/>
        <end position="245"/>
    </location>
</feature>
<evidence type="ECO:0000256" key="1">
    <source>
        <dbReference type="ARBA" id="ARBA00023180"/>
    </source>
</evidence>
<evidence type="ECO:0000313" key="4">
    <source>
        <dbReference type="EMBL" id="CAK64897.1"/>
    </source>
</evidence>
<evidence type="ECO:0000313" key="5">
    <source>
        <dbReference type="Proteomes" id="UP000000600"/>
    </source>
</evidence>
<evidence type="ECO:0000256" key="2">
    <source>
        <dbReference type="SAM" id="SignalP"/>
    </source>
</evidence>
<feature type="chain" id="PRO_5002622825" description="PSI domain-containing protein" evidence="2">
    <location>
        <begin position="20"/>
        <end position="2180"/>
    </location>
</feature>
<dbReference type="GeneID" id="5018084"/>
<feature type="signal peptide" evidence="2">
    <location>
        <begin position="1"/>
        <end position="19"/>
    </location>
</feature>
<dbReference type="OrthoDB" id="303374at2759"/>
<accession>A0C280</accession>
<proteinExistence type="predicted"/>
<dbReference type="HOGENOM" id="CLU_000383_0_0_1"/>
<gene>
    <name evidence="4" type="ORF">GSPATT00034374001</name>
</gene>
<dbReference type="Proteomes" id="UP000000600">
    <property type="component" value="Unassembled WGS sequence"/>
</dbReference>
<dbReference type="SMART" id="SM00639">
    <property type="entry name" value="PSA"/>
    <property type="match status" value="26"/>
</dbReference>
<feature type="domain" description="PSI" evidence="3">
    <location>
        <begin position="1660"/>
        <end position="1712"/>
    </location>
</feature>
<protein>
    <recommendedName>
        <fullName evidence="3">PSI domain-containing protein</fullName>
    </recommendedName>
</protein>
<feature type="domain" description="PSI" evidence="3">
    <location>
        <begin position="1419"/>
        <end position="1470"/>
    </location>
</feature>
<dbReference type="OMA" id="ANPKCED"/>
<dbReference type="SMART" id="SM00423">
    <property type="entry name" value="PSI"/>
    <property type="match status" value="6"/>
</dbReference>
<dbReference type="KEGG" id="ptm:GSPATT00034374001"/>
<feature type="domain" description="PSI" evidence="3">
    <location>
        <begin position="1269"/>
        <end position="1318"/>
    </location>
</feature>
<dbReference type="RefSeq" id="XP_001432294.1">
    <property type="nucleotide sequence ID" value="XM_001432257.1"/>
</dbReference>
<keyword evidence="5" id="KW-1185">Reference proteome</keyword>
<organism evidence="4 5">
    <name type="scientific">Paramecium tetraurelia</name>
    <dbReference type="NCBI Taxonomy" id="5888"/>
    <lineage>
        <taxon>Eukaryota</taxon>
        <taxon>Sar</taxon>
        <taxon>Alveolata</taxon>
        <taxon>Ciliophora</taxon>
        <taxon>Intramacronucleata</taxon>
        <taxon>Oligohymenophorea</taxon>
        <taxon>Peniculida</taxon>
        <taxon>Parameciidae</taxon>
        <taxon>Paramecium</taxon>
    </lineage>
</organism>
<name>A0C280_PARTE</name>
<dbReference type="Pfam" id="PF01508">
    <property type="entry name" value="Paramecium_SA"/>
    <property type="match status" value="24"/>
</dbReference>
<dbReference type="eggNOG" id="ENOG502T4Q6">
    <property type="taxonomic scope" value="Eukaryota"/>
</dbReference>
<dbReference type="InterPro" id="IPR002895">
    <property type="entry name" value="Paramecium_SA"/>
</dbReference>
<dbReference type="InterPro" id="IPR016201">
    <property type="entry name" value="PSI"/>
</dbReference>
<sequence length="2180" mass="228052">MNKTILLIALLVILTNCQTVTIATTCTCTQMLTETDCAKRTGCTWDKTKKACAVTETPTTPTDTTTFAAYCDQFNTAEECPKKNPCAWDGKVCTHFTACTPFVYDDDAKCQAVSTRCITDGVRCVEKAACSTYQTSKSCVVNTLGRYCYWNTADAANPKCEDADDCPKLPITLVSDATCRAQLSKCTAKEGGGCIELGAKCEDQVAEIGCVKDKSGVACFWSKGKCIDKTCDNAPTELATDQACKDFISTCTTKQGGGCVTRSNCGSAAIQAACVTNNLNEECFWNGTACVDKTCANALATNKTNTSCQSYLKKCITTGSGCTDNTGCGAATIKDACDKTLTGALCHWDGAACKSKTCDNAGSQYVGHDQCTTFMATCTAKAGATSGCQDRSCTNAPKTNTTNEQCEAYLPNQKCVTQDGGGCRVNTTCEAINLEAACKTDGTGKTCFWDSGKCWTKICTNSPTSNNNHSLCNAFLGTCTVGSGSTCVEKTCENVQEEANCNTDLNNKPCVFKGKCYQKQCSLASKDFNTHSQCNSYLSTCTLDNSGLGCMDLPIKCEAITTTEGCQIKKGGGKCGLNGKNCVDQSCSTASSTDYTTSAGCTGYKSGCVVDNDGAGCIDLPATCGARKLQDNCQIEQTRSITPLKCQWDDQTDAASPVCIDIKCENAHLVSLKAGVSQSGCWGYQSLKCVVNTAGDKCIPRPKACSGLAEAACKQSGLIQVSDTQTKDCYWDVKSASCRDKTCANITLDAYNHDDCKGAIGTCTVNAALNKCQDIVACDKYTVEGQCKIDTAGNVCNFSGTCKDKSCADAEDSVSYDNDDECQTFSKKCTLTQRKCALKQATCAEIKNEGACVAHTIGRKQQCEWSSGACANATIDCTLATGTGFTLEYCQYLSATCSVKVDGTGCLTATASCAGQTEGNCVWGSTDKFCYWNTTGPACAKIVDATKCSDIAGTGPGICKSKKASCTWTSGTKCTANCAAFTGPFNYDTCQAYNPQCTLKRDGTGCVMTVATCAATLAANCTGSDEGKCYLSGTTCKYATGAAVIVTAGCGTITGVGLTPAYCKGISSDACSVNSELTACIEKQDDCADYLTPFTGCLSGVTETKCTVNSAGAACEVYDGAASDPCPAVKLFKTGAVAISYTDAICKLYDCQVKTDKTGCEAITAPVVTAPTCASYTGPFTYEACIGFLNTCSVNAAKTACITIQDTCGLYSTTECGYAKNEGECVVSGTSCVQKSCDSAASTVTTLAGCQAVSTNCALRAGGCQFRANCASYTVQGACVKNASGGDCLWNPTAAKCVDKSCAAAEASSSFDTHTKCQNVGKCTVKATAEKAIGQGCIPQAACSSYTIEEQCKKNAKDESCVWNTNTDPATCADISCSTAPIASYNDHEGCRGYLAGCTVNVVDVNGTPTLQGCVAYKTCSSYTNEGQCKVSSDKDDKGVNLLCGWNGTVCANKSCLTAQETVNTPTLCKDYLANCTVNATDNGCVAIPEACEGMTQNQCYEGSADKSLRKCYWDTTESKCITKKCENSPNFGSESECDTYLSGCTTDAIKCKTKICEDFPLTTDALCKAALSTCTSNGVNCVKRGTCSQALAEAGCVTDSNTRQCQWMTPTGQDAYCTNKSCTTAPTSLTTEAQCTAYFTPSVGTCTTKKDGGCTLKGACTSANVAAACTTDSNKNECQWDTEANNCRLKECKDFAGTTHAACQKQRTGCTAGLNGKCAKMTNCQDIKVRSACIEGNDGPCLWIAKYVNADSTLGACFSYESCKSLDWTSDPNCKLISSNCTTDGTECVGITSCAATNIKGGCKTGTDGQCIQTVSAKGATDTICKKFSSCADAFYLTHDECISANPNCTSDYVTGCISLAACSTYTQNQCFRNKDGAQKDANGGITSTGICVWDDTGKQCKDQQCSDLTFTTESECSSRLKTCTSDGVKCLVKGACNSYTTQGACNVAGGTEGACFWVAADATGSCRTKICSDIPNGTTTQACQGVANCVSNGTACIAKANCSTYATKTACNSKGTDGICVWTETTTGGTTTGKCSLMTSCASAAGDTNACTQANDRCQMNATTKLCVDHTCATYAAQVQSCKFFYTWDQKKYNVCSTVNGVCTATTADTLKEGDCYTLTAYLYSWNPASSKCTQCGTVVVQPNNTDNNNSSTGNETNTDSGYILGFTSIVVGLLMSS</sequence>
<dbReference type="EMBL" id="CT868035">
    <property type="protein sequence ID" value="CAK64897.1"/>
    <property type="molecule type" value="Genomic_DNA"/>
</dbReference>